<dbReference type="EMBL" id="MFVL01000022">
    <property type="protein sequence ID" value="OGJ01269.1"/>
    <property type="molecule type" value="Genomic_DNA"/>
</dbReference>
<name>A0A1F6Y4M3_9BACT</name>
<dbReference type="InterPro" id="IPR051917">
    <property type="entry name" value="Transposase-Integrase"/>
</dbReference>
<keyword evidence="1" id="KW-0233">DNA recombination</keyword>
<dbReference type="GO" id="GO:0003676">
    <property type="term" value="F:nucleic acid binding"/>
    <property type="evidence" value="ECO:0007669"/>
    <property type="project" value="InterPro"/>
</dbReference>
<dbReference type="Pfam" id="PF13936">
    <property type="entry name" value="HTH_38"/>
    <property type="match status" value="1"/>
</dbReference>
<evidence type="ECO:0000259" key="2">
    <source>
        <dbReference type="PROSITE" id="PS50994"/>
    </source>
</evidence>
<accession>A0A1F6Y4M3</accession>
<dbReference type="GO" id="GO:0015074">
    <property type="term" value="P:DNA integration"/>
    <property type="evidence" value="ECO:0007669"/>
    <property type="project" value="InterPro"/>
</dbReference>
<reference evidence="3 4" key="1">
    <citation type="journal article" date="2016" name="Nat. Commun.">
        <title>Thousands of microbial genomes shed light on interconnected biogeochemical processes in an aquifer system.</title>
        <authorList>
            <person name="Anantharaman K."/>
            <person name="Brown C.T."/>
            <person name="Hug L.A."/>
            <person name="Sharon I."/>
            <person name="Castelle C.J."/>
            <person name="Probst A.J."/>
            <person name="Thomas B.C."/>
            <person name="Singh A."/>
            <person name="Wilkins M.J."/>
            <person name="Karaoz U."/>
            <person name="Brodie E.L."/>
            <person name="Williams K.H."/>
            <person name="Hubbard S.S."/>
            <person name="Banfield J.F."/>
        </authorList>
    </citation>
    <scope>NUCLEOTIDE SEQUENCE [LARGE SCALE GENOMIC DNA]</scope>
</reference>
<gene>
    <name evidence="3" type="ORF">A3I23_03755</name>
</gene>
<dbReference type="AlphaFoldDB" id="A0A1F6Y4M3"/>
<dbReference type="Proteomes" id="UP000177693">
    <property type="component" value="Unassembled WGS sequence"/>
</dbReference>
<comment type="caution">
    <text evidence="3">The sequence shown here is derived from an EMBL/GenBank/DDBJ whole genome shotgun (WGS) entry which is preliminary data.</text>
</comment>
<dbReference type="InterPro" id="IPR036397">
    <property type="entry name" value="RNaseH_sf"/>
</dbReference>
<dbReference type="InterPro" id="IPR001584">
    <property type="entry name" value="Integrase_cat-core"/>
</dbReference>
<dbReference type="InterPro" id="IPR053392">
    <property type="entry name" value="Transposase_IS30-like"/>
</dbReference>
<dbReference type="InterPro" id="IPR012337">
    <property type="entry name" value="RNaseH-like_sf"/>
</dbReference>
<dbReference type="GO" id="GO:0006310">
    <property type="term" value="P:DNA recombination"/>
    <property type="evidence" value="ECO:0007669"/>
    <property type="project" value="UniProtKB-KW"/>
</dbReference>
<dbReference type="Gene3D" id="3.30.420.10">
    <property type="entry name" value="Ribonuclease H-like superfamily/Ribonuclease H"/>
    <property type="match status" value="1"/>
</dbReference>
<protein>
    <recommendedName>
        <fullName evidence="2">Integrase catalytic domain-containing protein</fullName>
    </recommendedName>
</protein>
<evidence type="ECO:0000256" key="1">
    <source>
        <dbReference type="ARBA" id="ARBA00023172"/>
    </source>
</evidence>
<feature type="domain" description="Integrase catalytic" evidence="2">
    <location>
        <begin position="162"/>
        <end position="319"/>
    </location>
</feature>
<dbReference type="SUPFAM" id="SSF53098">
    <property type="entry name" value="Ribonuclease H-like"/>
    <property type="match status" value="1"/>
</dbReference>
<evidence type="ECO:0000313" key="3">
    <source>
        <dbReference type="EMBL" id="OGJ01269.1"/>
    </source>
</evidence>
<proteinExistence type="predicted"/>
<dbReference type="GO" id="GO:0032196">
    <property type="term" value="P:transposition"/>
    <property type="evidence" value="ECO:0007669"/>
    <property type="project" value="TreeGrafter"/>
</dbReference>
<sequence>MRKNAKNKKKHLQKEERFCIEKMLKRKKSFGEISRTLGRGLSTVSEEVNDNGGRENYNAKKADHRAHLKQYWKKKNCNKVAMDGHLYKFVEKSLRKGWSPETISCRLEIQSGLKYASPKSIRKFVHSRHSLERFLFWERNNMKSGRKRSKNKYLNDPDRKFIDVRPIEALYEYGHWEGDFIVSKHNSRVLLVLVEKYSKKILLAILPNRNNILVNRTIKTLLRKHTVKSLTLDNDIAFLKWKQLEEKLNSKIYFCHPYHSWEKGLVENTNRWIREFVPKKSNLALFKKEYIKWIEDWFNHTPKQCLEGRTAHEISMQKEYGMMVESLEINLPELRIWG</sequence>
<organism evidence="3 4">
    <name type="scientific">Candidatus Nomurabacteria bacterium RIFCSPLOWO2_02_FULL_40_67</name>
    <dbReference type="NCBI Taxonomy" id="1801787"/>
    <lineage>
        <taxon>Bacteria</taxon>
        <taxon>Candidatus Nomuraibacteriota</taxon>
    </lineage>
</organism>
<dbReference type="PANTHER" id="PTHR10948">
    <property type="entry name" value="TRANSPOSASE"/>
    <property type="match status" value="1"/>
</dbReference>
<dbReference type="PROSITE" id="PS50994">
    <property type="entry name" value="INTEGRASE"/>
    <property type="match status" value="1"/>
</dbReference>
<dbReference type="GO" id="GO:0004803">
    <property type="term" value="F:transposase activity"/>
    <property type="evidence" value="ECO:0007669"/>
    <property type="project" value="TreeGrafter"/>
</dbReference>
<evidence type="ECO:0000313" key="4">
    <source>
        <dbReference type="Proteomes" id="UP000177693"/>
    </source>
</evidence>
<dbReference type="InterPro" id="IPR025246">
    <property type="entry name" value="IS30-like_HTH"/>
</dbReference>
<dbReference type="PANTHER" id="PTHR10948:SF23">
    <property type="entry name" value="TRANSPOSASE INSI FOR INSERTION SEQUENCE ELEMENT IS30A-RELATED"/>
    <property type="match status" value="1"/>
</dbReference>
<dbReference type="NCBIfam" id="NF033563">
    <property type="entry name" value="transpos_IS30"/>
    <property type="match status" value="1"/>
</dbReference>
<dbReference type="GO" id="GO:0005829">
    <property type="term" value="C:cytosol"/>
    <property type="evidence" value="ECO:0007669"/>
    <property type="project" value="TreeGrafter"/>
</dbReference>